<dbReference type="GO" id="GO:0004832">
    <property type="term" value="F:valine-tRNA ligase activity"/>
    <property type="evidence" value="ECO:0007669"/>
    <property type="project" value="UniProtKB-UniRule"/>
</dbReference>
<dbReference type="InterPro" id="IPR037118">
    <property type="entry name" value="Val-tRNA_synth_C_sf"/>
</dbReference>
<dbReference type="OrthoDB" id="9810365at2"/>
<keyword evidence="5 9" id="KW-0648">Protein biosynthesis</keyword>
<feature type="domain" description="Methionyl/Valyl/Leucyl/Isoleucyl-tRNA synthetase anticodon-binding" evidence="11">
    <location>
        <begin position="586"/>
        <end position="715"/>
    </location>
</feature>
<evidence type="ECO:0000256" key="8">
    <source>
        <dbReference type="ARBA" id="ARBA00047552"/>
    </source>
</evidence>
<evidence type="ECO:0000256" key="5">
    <source>
        <dbReference type="ARBA" id="ARBA00022917"/>
    </source>
</evidence>
<comment type="similarity">
    <text evidence="9">Belongs to the class-I aminoacyl-tRNA synthetase family. ValS type 1 subfamily.</text>
</comment>
<dbReference type="GO" id="GO:0005829">
    <property type="term" value="C:cytosol"/>
    <property type="evidence" value="ECO:0007669"/>
    <property type="project" value="TreeGrafter"/>
</dbReference>
<gene>
    <name evidence="9 13" type="primary">valS</name>
    <name evidence="13" type="ORF">MMELEA_01170</name>
</gene>
<dbReference type="PANTHER" id="PTHR11946">
    <property type="entry name" value="VALYL-TRNA SYNTHETASES"/>
    <property type="match status" value="1"/>
</dbReference>
<comment type="catalytic activity">
    <reaction evidence="8 9">
        <text>tRNA(Val) + L-valine + ATP = L-valyl-tRNA(Val) + AMP + diphosphate</text>
        <dbReference type="Rhea" id="RHEA:10704"/>
        <dbReference type="Rhea" id="RHEA-COMP:9672"/>
        <dbReference type="Rhea" id="RHEA-COMP:9708"/>
        <dbReference type="ChEBI" id="CHEBI:30616"/>
        <dbReference type="ChEBI" id="CHEBI:33019"/>
        <dbReference type="ChEBI" id="CHEBI:57762"/>
        <dbReference type="ChEBI" id="CHEBI:78442"/>
        <dbReference type="ChEBI" id="CHEBI:78537"/>
        <dbReference type="ChEBI" id="CHEBI:456215"/>
        <dbReference type="EC" id="6.1.1.9"/>
    </reaction>
</comment>
<dbReference type="Gene3D" id="3.40.50.620">
    <property type="entry name" value="HUPs"/>
    <property type="match status" value="1"/>
</dbReference>
<dbReference type="InterPro" id="IPR010978">
    <property type="entry name" value="tRNA-bd_arm"/>
</dbReference>
<comment type="function">
    <text evidence="9">Catalyzes the attachment of valine to tRNA(Val). As ValRS can inadvertently accommodate and process structurally similar amino acids such as threonine, to avoid such errors, it has a 'posttransfer' editing activity that hydrolyzes mischarged Thr-tRNA(Val) in a tRNA-dependent manner.</text>
</comment>
<evidence type="ECO:0000256" key="4">
    <source>
        <dbReference type="ARBA" id="ARBA00022840"/>
    </source>
</evidence>
<dbReference type="SUPFAM" id="SSF47323">
    <property type="entry name" value="Anticodon-binding domain of a subclass of class I aminoacyl-tRNA synthetases"/>
    <property type="match status" value="1"/>
</dbReference>
<dbReference type="SUPFAM" id="SSF52374">
    <property type="entry name" value="Nucleotidylyl transferase"/>
    <property type="match status" value="1"/>
</dbReference>
<feature type="binding site" evidence="9">
    <location>
        <position position="515"/>
    </location>
    <ligand>
        <name>ATP</name>
        <dbReference type="ChEBI" id="CHEBI:30616"/>
    </ligand>
</feature>
<dbReference type="InterPro" id="IPR019499">
    <property type="entry name" value="Val-tRNA_synth_tRNA-bd"/>
</dbReference>
<keyword evidence="3 9" id="KW-0547">Nucleotide-binding</keyword>
<keyword evidence="2 9" id="KW-0436">Ligase</keyword>
<dbReference type="EC" id="6.1.1.9" evidence="9"/>
<dbReference type="CDD" id="cd00817">
    <property type="entry name" value="ValRS_core"/>
    <property type="match status" value="1"/>
</dbReference>
<evidence type="ECO:0000256" key="1">
    <source>
        <dbReference type="ARBA" id="ARBA00022490"/>
    </source>
</evidence>
<dbReference type="InterPro" id="IPR002303">
    <property type="entry name" value="Valyl-tRNA_ligase"/>
</dbReference>
<keyword evidence="1 9" id="KW-0963">Cytoplasm</keyword>
<dbReference type="PROSITE" id="PS00178">
    <property type="entry name" value="AA_TRNA_LIGASE_I"/>
    <property type="match status" value="1"/>
</dbReference>
<dbReference type="InterPro" id="IPR002300">
    <property type="entry name" value="aa-tRNA-synth_Ia"/>
</dbReference>
<feature type="short sequence motif" description="'HIGH' region" evidence="9">
    <location>
        <begin position="41"/>
        <end position="51"/>
    </location>
</feature>
<dbReference type="GO" id="GO:0002161">
    <property type="term" value="F:aminoacyl-tRNA deacylase activity"/>
    <property type="evidence" value="ECO:0007669"/>
    <property type="project" value="InterPro"/>
</dbReference>
<dbReference type="SUPFAM" id="SSF46589">
    <property type="entry name" value="tRNA-binding arm"/>
    <property type="match status" value="1"/>
</dbReference>
<dbReference type="Gene3D" id="1.10.730.10">
    <property type="entry name" value="Isoleucyl-tRNA Synthetase, Domain 1"/>
    <property type="match status" value="1"/>
</dbReference>
<dbReference type="InterPro" id="IPR014729">
    <property type="entry name" value="Rossmann-like_a/b/a_fold"/>
</dbReference>
<keyword evidence="7 9" id="KW-0030">Aminoacyl-tRNA synthetase</keyword>
<comment type="domain">
    <text evidence="9">ValRS has two distinct active sites: one for aminoacylation and one for editing. The misactivated threonine is translocated from the active site to the editing site.</text>
</comment>
<feature type="coiled-coil region" evidence="9">
    <location>
        <begin position="770"/>
        <end position="832"/>
    </location>
</feature>
<dbReference type="EMBL" id="JZXN01000017">
    <property type="protein sequence ID" value="KKB26735.1"/>
    <property type="molecule type" value="Genomic_DNA"/>
</dbReference>
<comment type="subcellular location">
    <subcellularLocation>
        <location evidence="9">Cytoplasm</location>
    </subcellularLocation>
</comment>
<dbReference type="FunFam" id="3.40.50.620:FF:000020">
    <property type="entry name" value="Valine--tRNA ligase, mitochondrial"/>
    <property type="match status" value="1"/>
</dbReference>
<evidence type="ECO:0000256" key="9">
    <source>
        <dbReference type="HAMAP-Rule" id="MF_02004"/>
    </source>
</evidence>
<evidence type="ECO:0000259" key="12">
    <source>
        <dbReference type="Pfam" id="PF10458"/>
    </source>
</evidence>
<reference evidence="13 14" key="1">
    <citation type="submission" date="2015-03" db="EMBL/GenBank/DDBJ databases">
        <title>Genome sequence of Mycoplasma meleagridis strain ATCC 25294.</title>
        <authorList>
            <person name="Yacoub E."/>
            <person name="Blanchard A."/>
            <person name="Sirand-Pugnet P."/>
            <person name="Mardassi B.B.A."/>
        </authorList>
    </citation>
    <scope>NUCLEOTIDE SEQUENCE [LARGE SCALE GENOMIC DNA]</scope>
    <source>
        <strain evidence="13 14">ATCC 25294</strain>
    </source>
</reference>
<comment type="subunit">
    <text evidence="9">Monomer.</text>
</comment>
<organism evidence="13 14">
    <name type="scientific">Mycoplasmopsis meleagridis ATCC 25294</name>
    <dbReference type="NCBI Taxonomy" id="1264554"/>
    <lineage>
        <taxon>Bacteria</taxon>
        <taxon>Bacillati</taxon>
        <taxon>Mycoplasmatota</taxon>
        <taxon>Mycoplasmoidales</taxon>
        <taxon>Metamycoplasmataceae</taxon>
        <taxon>Mycoplasmopsis</taxon>
    </lineage>
</organism>
<keyword evidence="6 9" id="KW-0175">Coiled coil</keyword>
<evidence type="ECO:0000259" key="11">
    <source>
        <dbReference type="Pfam" id="PF08264"/>
    </source>
</evidence>
<evidence type="ECO:0000313" key="13">
    <source>
        <dbReference type="EMBL" id="KKB26735.1"/>
    </source>
</evidence>
<feature type="domain" description="Aminoacyl-tRNA synthetase class Ia" evidence="10">
    <location>
        <begin position="15"/>
        <end position="424"/>
    </location>
</feature>
<dbReference type="NCBIfam" id="TIGR00422">
    <property type="entry name" value="valS"/>
    <property type="match status" value="1"/>
</dbReference>
<dbReference type="GO" id="GO:0006438">
    <property type="term" value="P:valyl-tRNA aminoacylation"/>
    <property type="evidence" value="ECO:0007669"/>
    <property type="project" value="UniProtKB-UniRule"/>
</dbReference>
<dbReference type="Proteomes" id="UP000033750">
    <property type="component" value="Unassembled WGS sequence"/>
</dbReference>
<dbReference type="PANTHER" id="PTHR11946:SF93">
    <property type="entry name" value="VALINE--TRNA LIGASE, CHLOROPLASTIC_MITOCHONDRIAL 2"/>
    <property type="match status" value="1"/>
</dbReference>
<dbReference type="InterPro" id="IPR009080">
    <property type="entry name" value="tRNAsynth_Ia_anticodon-bd"/>
</dbReference>
<comment type="domain">
    <text evidence="9">The C-terminal coiled-coil domain is crucial for aminoacylation activity.</text>
</comment>
<feature type="short sequence motif" description="'KMSKS' region" evidence="9">
    <location>
        <begin position="512"/>
        <end position="516"/>
    </location>
</feature>
<dbReference type="HAMAP" id="MF_02004">
    <property type="entry name" value="Val_tRNA_synth_type1"/>
    <property type="match status" value="1"/>
</dbReference>
<evidence type="ECO:0000313" key="14">
    <source>
        <dbReference type="Proteomes" id="UP000033750"/>
    </source>
</evidence>
<name>A0A0F5H0T1_9BACT</name>
<dbReference type="PATRIC" id="fig|1264554.4.peg.149"/>
<dbReference type="InterPro" id="IPR013155">
    <property type="entry name" value="M/V/L/I-tRNA-synth_anticd-bd"/>
</dbReference>
<dbReference type="Gene3D" id="1.10.287.380">
    <property type="entry name" value="Valyl-tRNA synthetase, C-terminal domain"/>
    <property type="match status" value="1"/>
</dbReference>
<dbReference type="Pfam" id="PF00133">
    <property type="entry name" value="tRNA-synt_1"/>
    <property type="match status" value="1"/>
</dbReference>
<proteinExistence type="inferred from homology"/>
<dbReference type="Gene3D" id="3.90.740.10">
    <property type="entry name" value="Valyl/Leucyl/Isoleucyl-tRNA synthetase, editing domain"/>
    <property type="match status" value="1"/>
</dbReference>
<evidence type="ECO:0000256" key="6">
    <source>
        <dbReference type="ARBA" id="ARBA00023054"/>
    </source>
</evidence>
<protein>
    <recommendedName>
        <fullName evidence="9">Valine--tRNA ligase</fullName>
        <ecNumber evidence="9">6.1.1.9</ecNumber>
    </recommendedName>
    <alternativeName>
        <fullName evidence="9">Valyl-tRNA synthetase</fullName>
        <shortName evidence="9">ValRS</shortName>
    </alternativeName>
</protein>
<dbReference type="SUPFAM" id="SSF50677">
    <property type="entry name" value="ValRS/IleRS/LeuRS editing domain"/>
    <property type="match status" value="1"/>
</dbReference>
<dbReference type="Pfam" id="PF10458">
    <property type="entry name" value="Val_tRNA-synt_C"/>
    <property type="match status" value="1"/>
</dbReference>
<evidence type="ECO:0000259" key="10">
    <source>
        <dbReference type="Pfam" id="PF00133"/>
    </source>
</evidence>
<dbReference type="Pfam" id="PF08264">
    <property type="entry name" value="Anticodon_1"/>
    <property type="match status" value="1"/>
</dbReference>
<dbReference type="NCBIfam" id="NF004349">
    <property type="entry name" value="PRK05729.1"/>
    <property type="match status" value="1"/>
</dbReference>
<evidence type="ECO:0000256" key="2">
    <source>
        <dbReference type="ARBA" id="ARBA00022598"/>
    </source>
</evidence>
<keyword evidence="14" id="KW-1185">Reference proteome</keyword>
<dbReference type="STRING" id="29561.MM26B8_04570"/>
<comment type="caution">
    <text evidence="13">The sequence shown here is derived from an EMBL/GenBank/DDBJ whole genome shotgun (WGS) entry which is preliminary data.</text>
</comment>
<sequence>MNKKYQPSEIEPPISKKWIDKKFFSSHDLSKKPFTILLPPPNVTGQLHIGHAFDTYLQDTILRYKKMDNYDVFYIAGMDHAGIATQSKVENMLLEKFNLTKHDLGRKEFIKKVWEWKDEYAKKFHLQWAALGLGLDYENERFTLDDKSNQAVNKAFIALYRQKLIYRGKKAINWDTKLKTAISNIEVINRSIEQEMLYIKYPLKNSKEYLVIATVRPETMLSDVAVVYNPSDKRYSKYQNKTIIHPLTNKEIPIISDEYIDINFGTGLMKLSAHAEIDIELIQKHNLEINETIDKNGFINYPNSQFDKLSREEARLVIKNYLKENNLIEKIEKVTSNVGYSERSNTPIEILVMPQWFVRMEQLSKMILKHLHSYDAVKFYPSAFIEHLKHWMNNVHDWTISRQLWWGHQIPAWYKNNEIKVQIKSPGKEWKRDEDVLDTWFSSGLAPFSFLGWPSKNNKLERYFPTSLLVTGFDIIFFWIARMYFFSLKLLNKKPFEKVLIHGLIRDKDGRKMSKSLNNGVDPIEIINKYGSDSLRWFLITNSTPGFDINFSEEGVIKGWAICNKLWNIANFIQALPNEENINPADEWMRDNIHELRLKVNKFIDNYEMTIIGAELEKFINETFSSKYIEVLKVAVNKKKVLTNFKKLLVILHPFLPFITDYLYKEIFQSEILEQTFAKVKMKCRKRSNHLEIITAFDLVNILRKYREKNNISKKEIIYFSPLNKLTKYQENVIFKLANCSVKENKDFFISEKNLSLYVMINDNQKEKYIEEINKKISFTNKEILRAQNILNNENFIKKAAPKKIEEEQNKLKEYQSNLRAYQEELKKIMEGNK</sequence>
<evidence type="ECO:0000256" key="3">
    <source>
        <dbReference type="ARBA" id="ARBA00022741"/>
    </source>
</evidence>
<evidence type="ECO:0000256" key="7">
    <source>
        <dbReference type="ARBA" id="ARBA00023146"/>
    </source>
</evidence>
<accession>A0A0F5H0T1</accession>
<dbReference type="AlphaFoldDB" id="A0A0F5H0T1"/>
<dbReference type="InterPro" id="IPR009008">
    <property type="entry name" value="Val/Leu/Ile-tRNA-synth_edit"/>
</dbReference>
<dbReference type="RefSeq" id="WP_046097071.1">
    <property type="nucleotide sequence ID" value="NZ_JZXN01000017.1"/>
</dbReference>
<keyword evidence="4 9" id="KW-0067">ATP-binding</keyword>
<dbReference type="InterPro" id="IPR001412">
    <property type="entry name" value="aa-tRNA-synth_I_CS"/>
</dbReference>
<dbReference type="GO" id="GO:0005524">
    <property type="term" value="F:ATP binding"/>
    <property type="evidence" value="ECO:0007669"/>
    <property type="project" value="UniProtKB-UniRule"/>
</dbReference>
<dbReference type="PRINTS" id="PR00986">
    <property type="entry name" value="TRNASYNTHVAL"/>
</dbReference>
<feature type="domain" description="Valyl-tRNA synthetase tRNA-binding arm" evidence="12">
    <location>
        <begin position="768"/>
        <end position="829"/>
    </location>
</feature>